<evidence type="ECO:0000256" key="1">
    <source>
        <dbReference type="SAM" id="MobiDB-lite"/>
    </source>
</evidence>
<feature type="compositionally biased region" description="Low complexity" evidence="1">
    <location>
        <begin position="13"/>
        <end position="31"/>
    </location>
</feature>
<keyword evidence="3" id="KW-1185">Reference proteome</keyword>
<sequence length="94" mass="9560">MAKGAGAKRSTKGSSCGSGAASQGELQQQGPDDGGAAAGALLLAKSLDSLPNLLKKQQAGHDQLQHQVSQYNHKAADLHNIPPTTNSLACGQQQ</sequence>
<feature type="region of interest" description="Disordered" evidence="1">
    <location>
        <begin position="1"/>
        <end position="37"/>
    </location>
</feature>
<organism evidence="2 3">
    <name type="scientific">Sphagnum troendelagicum</name>
    <dbReference type="NCBI Taxonomy" id="128251"/>
    <lineage>
        <taxon>Eukaryota</taxon>
        <taxon>Viridiplantae</taxon>
        <taxon>Streptophyta</taxon>
        <taxon>Embryophyta</taxon>
        <taxon>Bryophyta</taxon>
        <taxon>Sphagnophytina</taxon>
        <taxon>Sphagnopsida</taxon>
        <taxon>Sphagnales</taxon>
        <taxon>Sphagnaceae</taxon>
        <taxon>Sphagnum</taxon>
    </lineage>
</organism>
<gene>
    <name evidence="2" type="ORF">CSSPTR1EN2_LOCUS7015</name>
</gene>
<evidence type="ECO:0000313" key="2">
    <source>
        <dbReference type="EMBL" id="CAK9203696.1"/>
    </source>
</evidence>
<protein>
    <submittedName>
        <fullName evidence="2">Uncharacterized protein</fullName>
    </submittedName>
</protein>
<evidence type="ECO:0000313" key="3">
    <source>
        <dbReference type="Proteomes" id="UP001497512"/>
    </source>
</evidence>
<accession>A0ABP0TS50</accession>
<reference evidence="2" key="1">
    <citation type="submission" date="2024-02" db="EMBL/GenBank/DDBJ databases">
        <authorList>
            <consortium name="ELIXIR-Norway"/>
            <consortium name="Elixir Norway"/>
        </authorList>
    </citation>
    <scope>NUCLEOTIDE SEQUENCE</scope>
</reference>
<dbReference type="EMBL" id="OZ019906">
    <property type="protein sequence ID" value="CAK9203696.1"/>
    <property type="molecule type" value="Genomic_DNA"/>
</dbReference>
<proteinExistence type="predicted"/>
<name>A0ABP0TS50_9BRYO</name>
<dbReference type="Proteomes" id="UP001497512">
    <property type="component" value="Chromosome 14"/>
</dbReference>